<keyword evidence="6 10" id="KW-0418">Kinase</keyword>
<evidence type="ECO:0000256" key="5">
    <source>
        <dbReference type="ARBA" id="ARBA00022679"/>
    </source>
</evidence>
<reference evidence="10 11" key="1">
    <citation type="submission" date="2016-10" db="EMBL/GenBank/DDBJ databases">
        <authorList>
            <person name="de Groot N.N."/>
        </authorList>
    </citation>
    <scope>NUCLEOTIDE SEQUENCE [LARGE SCALE GENOMIC DNA]</scope>
    <source>
        <strain evidence="10 11">CGMCC 1.5058</strain>
    </source>
</reference>
<comment type="catalytic activity">
    <reaction evidence="1">
        <text>ATP + protein L-histidine = ADP + protein N-phospho-L-histidine.</text>
        <dbReference type="EC" id="2.7.13.3"/>
    </reaction>
</comment>
<feature type="domain" description="Histidine kinase" evidence="9">
    <location>
        <begin position="122"/>
        <end position="334"/>
    </location>
</feature>
<dbReference type="PROSITE" id="PS50109">
    <property type="entry name" value="HIS_KIN"/>
    <property type="match status" value="1"/>
</dbReference>
<dbReference type="InterPro" id="IPR036097">
    <property type="entry name" value="HisK_dim/P_sf"/>
</dbReference>
<evidence type="ECO:0000256" key="8">
    <source>
        <dbReference type="SAM" id="Phobius"/>
    </source>
</evidence>
<dbReference type="PANTHER" id="PTHR45453:SF1">
    <property type="entry name" value="PHOSPHATE REGULON SENSOR PROTEIN PHOR"/>
    <property type="match status" value="1"/>
</dbReference>
<dbReference type="CDD" id="cd00075">
    <property type="entry name" value="HATPase"/>
    <property type="match status" value="1"/>
</dbReference>
<dbReference type="Gene3D" id="3.30.565.10">
    <property type="entry name" value="Histidine kinase-like ATPase, C-terminal domain"/>
    <property type="match status" value="1"/>
</dbReference>
<feature type="transmembrane region" description="Helical" evidence="8">
    <location>
        <begin position="36"/>
        <end position="53"/>
    </location>
</feature>
<gene>
    <name evidence="10" type="ORF">SAMN05421804_105120</name>
</gene>
<comment type="subcellular location">
    <subcellularLocation>
        <location evidence="2">Membrane</location>
    </subcellularLocation>
</comment>
<keyword evidence="8" id="KW-0812">Transmembrane</keyword>
<evidence type="ECO:0000259" key="9">
    <source>
        <dbReference type="PROSITE" id="PS50109"/>
    </source>
</evidence>
<keyword evidence="4" id="KW-0597">Phosphoprotein</keyword>
<evidence type="ECO:0000256" key="4">
    <source>
        <dbReference type="ARBA" id="ARBA00022553"/>
    </source>
</evidence>
<sequence length="334" mass="38441">MMKIFRNKEIRVLLLFQCLLLAALLTLTVFFPEKAFLILALYGCASMMSYLYFTGRRYKKIDLLTKEVDQVLFQDQFTPISQYEEGELSILRTQIHKMNLKLQENQSALHKEKVHLVEALQDISHQVRTPLTTLFLLAERMKEEDLPVNRRRSLLQEEVRHLRQIDWLIGSLLKMAKLDADTAVFEKKEVQVKDLLLKALDPLRIPLELRDQEVLLHLEEGASFMGDLSWSAEALTNLLKNAIEHMEPGKKILVEARENVLFTEVVIKDEGPGIPEEDLPHLFERFYKGKNAKENSVGIGLALSRMILIKQNGTLKAENALEGGAKFTLRIYKS</sequence>
<dbReference type="InterPro" id="IPR003594">
    <property type="entry name" value="HATPase_dom"/>
</dbReference>
<evidence type="ECO:0000256" key="7">
    <source>
        <dbReference type="ARBA" id="ARBA00023012"/>
    </source>
</evidence>
<keyword evidence="5" id="KW-0808">Transferase</keyword>
<protein>
    <recommendedName>
        <fullName evidence="3">histidine kinase</fullName>
        <ecNumber evidence="3">2.7.13.3</ecNumber>
    </recommendedName>
</protein>
<evidence type="ECO:0000256" key="2">
    <source>
        <dbReference type="ARBA" id="ARBA00004370"/>
    </source>
</evidence>
<dbReference type="PRINTS" id="PR00344">
    <property type="entry name" value="BCTRLSENSOR"/>
</dbReference>
<dbReference type="InterPro" id="IPR005467">
    <property type="entry name" value="His_kinase_dom"/>
</dbReference>
<dbReference type="GO" id="GO:0004721">
    <property type="term" value="F:phosphoprotein phosphatase activity"/>
    <property type="evidence" value="ECO:0007669"/>
    <property type="project" value="TreeGrafter"/>
</dbReference>
<dbReference type="AlphaFoldDB" id="A0A1G8PIX4"/>
<accession>A0A1G8PIX4</accession>
<dbReference type="RefSeq" id="WP_031576503.1">
    <property type="nucleotide sequence ID" value="NZ_FNDZ01000005.1"/>
</dbReference>
<dbReference type="SMART" id="SM00387">
    <property type="entry name" value="HATPase_c"/>
    <property type="match status" value="1"/>
</dbReference>
<dbReference type="GO" id="GO:0016036">
    <property type="term" value="P:cellular response to phosphate starvation"/>
    <property type="evidence" value="ECO:0007669"/>
    <property type="project" value="TreeGrafter"/>
</dbReference>
<dbReference type="EC" id="2.7.13.3" evidence="3"/>
<evidence type="ECO:0000256" key="3">
    <source>
        <dbReference type="ARBA" id="ARBA00012438"/>
    </source>
</evidence>
<dbReference type="InterPro" id="IPR004358">
    <property type="entry name" value="Sig_transdc_His_kin-like_C"/>
</dbReference>
<dbReference type="EMBL" id="FNDZ01000005">
    <property type="protein sequence ID" value="SDI92433.1"/>
    <property type="molecule type" value="Genomic_DNA"/>
</dbReference>
<evidence type="ECO:0000313" key="10">
    <source>
        <dbReference type="EMBL" id="SDI92433.1"/>
    </source>
</evidence>
<dbReference type="Pfam" id="PF02518">
    <property type="entry name" value="HATPase_c"/>
    <property type="match status" value="1"/>
</dbReference>
<dbReference type="Proteomes" id="UP000183255">
    <property type="component" value="Unassembled WGS sequence"/>
</dbReference>
<dbReference type="InterPro" id="IPR050351">
    <property type="entry name" value="BphY/WalK/GraS-like"/>
</dbReference>
<dbReference type="SUPFAM" id="SSF55874">
    <property type="entry name" value="ATPase domain of HSP90 chaperone/DNA topoisomerase II/histidine kinase"/>
    <property type="match status" value="1"/>
</dbReference>
<name>A0A1G8PIX4_9CLOT</name>
<evidence type="ECO:0000313" key="11">
    <source>
        <dbReference type="Proteomes" id="UP000183255"/>
    </source>
</evidence>
<dbReference type="InterPro" id="IPR003661">
    <property type="entry name" value="HisK_dim/P_dom"/>
</dbReference>
<keyword evidence="8" id="KW-1133">Transmembrane helix</keyword>
<keyword evidence="7" id="KW-0902">Two-component regulatory system</keyword>
<dbReference type="SUPFAM" id="SSF47384">
    <property type="entry name" value="Homodimeric domain of signal transducing histidine kinase"/>
    <property type="match status" value="1"/>
</dbReference>
<dbReference type="PANTHER" id="PTHR45453">
    <property type="entry name" value="PHOSPHATE REGULON SENSOR PROTEIN PHOR"/>
    <property type="match status" value="1"/>
</dbReference>
<organism evidence="10 11">
    <name type="scientific">Proteiniclasticum ruminis</name>
    <dbReference type="NCBI Taxonomy" id="398199"/>
    <lineage>
        <taxon>Bacteria</taxon>
        <taxon>Bacillati</taxon>
        <taxon>Bacillota</taxon>
        <taxon>Clostridia</taxon>
        <taxon>Eubacteriales</taxon>
        <taxon>Clostridiaceae</taxon>
        <taxon>Proteiniclasticum</taxon>
    </lineage>
</organism>
<keyword evidence="8" id="KW-0472">Membrane</keyword>
<dbReference type="GO" id="GO:0005886">
    <property type="term" value="C:plasma membrane"/>
    <property type="evidence" value="ECO:0007669"/>
    <property type="project" value="TreeGrafter"/>
</dbReference>
<dbReference type="Gene3D" id="1.10.287.130">
    <property type="match status" value="1"/>
</dbReference>
<proteinExistence type="predicted"/>
<dbReference type="InterPro" id="IPR036890">
    <property type="entry name" value="HATPase_C_sf"/>
</dbReference>
<dbReference type="CDD" id="cd00082">
    <property type="entry name" value="HisKA"/>
    <property type="match status" value="1"/>
</dbReference>
<evidence type="ECO:0000256" key="1">
    <source>
        <dbReference type="ARBA" id="ARBA00000085"/>
    </source>
</evidence>
<evidence type="ECO:0000256" key="6">
    <source>
        <dbReference type="ARBA" id="ARBA00022777"/>
    </source>
</evidence>
<dbReference type="Pfam" id="PF00512">
    <property type="entry name" value="HisKA"/>
    <property type="match status" value="1"/>
</dbReference>
<dbReference type="GO" id="GO:0000155">
    <property type="term" value="F:phosphorelay sensor kinase activity"/>
    <property type="evidence" value="ECO:0007669"/>
    <property type="project" value="InterPro"/>
</dbReference>
<feature type="transmembrane region" description="Helical" evidence="8">
    <location>
        <begin position="12"/>
        <end position="30"/>
    </location>
</feature>
<dbReference type="SMART" id="SM00388">
    <property type="entry name" value="HisKA"/>
    <property type="match status" value="1"/>
</dbReference>